<gene>
    <name evidence="3" type="primary">phzF_1</name>
    <name evidence="3" type="ORF">SAMEA3906487_02708</name>
</gene>
<proteinExistence type="inferred from homology"/>
<dbReference type="GeneID" id="56590037"/>
<dbReference type="SUPFAM" id="SSF54506">
    <property type="entry name" value="Diaminopimelate epimerase-like"/>
    <property type="match status" value="1"/>
</dbReference>
<keyword evidence="4" id="KW-1185">Reference proteome</keyword>
<dbReference type="EC" id="5.3.3.17" evidence="3"/>
<dbReference type="OrthoDB" id="9788221at2"/>
<accession>A0A157RSF1</accession>
<dbReference type="RefSeq" id="WP_025517698.1">
    <property type="nucleotide sequence ID" value="NZ_CP016340.1"/>
</dbReference>
<reference evidence="3 4" key="1">
    <citation type="submission" date="2016-04" db="EMBL/GenBank/DDBJ databases">
        <authorList>
            <consortium name="Pathogen Informatics"/>
        </authorList>
    </citation>
    <scope>NUCLEOTIDE SEQUENCE [LARGE SCALE GENOMIC DNA]</scope>
    <source>
        <strain evidence="3 4">H044680328</strain>
    </source>
</reference>
<dbReference type="GO" id="GO:0005737">
    <property type="term" value="C:cytoplasm"/>
    <property type="evidence" value="ECO:0007669"/>
    <property type="project" value="TreeGrafter"/>
</dbReference>
<name>A0A157RSF1_9BORD</name>
<feature type="active site" evidence="2">
    <location>
        <position position="47"/>
    </location>
</feature>
<dbReference type="PIRSF" id="PIRSF016184">
    <property type="entry name" value="PhzC_PhzF"/>
    <property type="match status" value="1"/>
</dbReference>
<dbReference type="Gene3D" id="3.10.310.10">
    <property type="entry name" value="Diaminopimelate Epimerase, Chain A, domain 1"/>
    <property type="match status" value="2"/>
</dbReference>
<dbReference type="PATRIC" id="fig|123899.6.peg.2696"/>
<dbReference type="eggNOG" id="COG0384">
    <property type="taxonomic scope" value="Bacteria"/>
</dbReference>
<evidence type="ECO:0000313" key="4">
    <source>
        <dbReference type="Proteomes" id="UP000076825"/>
    </source>
</evidence>
<dbReference type="KEGG" id="btrm:SAMEA390648702708"/>
<evidence type="ECO:0000313" key="3">
    <source>
        <dbReference type="EMBL" id="SAI71285.1"/>
    </source>
</evidence>
<organism evidence="3 4">
    <name type="scientific">Bordetella trematum</name>
    <dbReference type="NCBI Taxonomy" id="123899"/>
    <lineage>
        <taxon>Bacteria</taxon>
        <taxon>Pseudomonadati</taxon>
        <taxon>Pseudomonadota</taxon>
        <taxon>Betaproteobacteria</taxon>
        <taxon>Burkholderiales</taxon>
        <taxon>Alcaligenaceae</taxon>
        <taxon>Bordetella</taxon>
    </lineage>
</organism>
<dbReference type="PANTHER" id="PTHR13774">
    <property type="entry name" value="PHENAZINE BIOSYNTHESIS PROTEIN"/>
    <property type="match status" value="1"/>
</dbReference>
<dbReference type="EMBL" id="LT546645">
    <property type="protein sequence ID" value="SAI71285.1"/>
    <property type="molecule type" value="Genomic_DNA"/>
</dbReference>
<dbReference type="Pfam" id="PF02567">
    <property type="entry name" value="PhzC-PhzF"/>
    <property type="match status" value="1"/>
</dbReference>
<dbReference type="AlphaFoldDB" id="A0A157RSF1"/>
<evidence type="ECO:0000256" key="1">
    <source>
        <dbReference type="ARBA" id="ARBA00008270"/>
    </source>
</evidence>
<dbReference type="PANTHER" id="PTHR13774:SF32">
    <property type="entry name" value="ANTISENSE-ENHANCING SEQUENCE 1"/>
    <property type="match status" value="1"/>
</dbReference>
<dbReference type="InterPro" id="IPR003719">
    <property type="entry name" value="Phenazine_PhzF-like"/>
</dbReference>
<dbReference type="NCBIfam" id="TIGR00654">
    <property type="entry name" value="PhzF_family"/>
    <property type="match status" value="1"/>
</dbReference>
<comment type="similarity">
    <text evidence="1">Belongs to the PhzF family.</text>
</comment>
<evidence type="ECO:0000256" key="2">
    <source>
        <dbReference type="PIRSR" id="PIRSR016184-1"/>
    </source>
</evidence>
<dbReference type="STRING" id="123899.SAMEA3906487_02708"/>
<keyword evidence="3" id="KW-0413">Isomerase</keyword>
<sequence length="288" mass="30514">MADFRYRLVNVFAESLFGGNPLCVFEDARGMSDADMRALALQFNLSETTFVLERAAGHAKVRIMTPTHEMPFAGHPSLGTAWVLQQLGVARDGEVTLELAAGAVPVSARGAIWTLAAPGAARLRQRPCARSREQVAASLGLPVEALAGEPMWVDTGVEQCVVPLVSAQAVQQVQPRDIDRWEAARDGRCVLYPVAFTGERRQGREVVSARYFAVKGSGVMEDPGTGSACANLGGWLLGQGRAIAGGVVVEQGDQMGRPCRLYLDLGAGGEIHVGGEVIGLGEGVVHLP</sequence>
<dbReference type="GO" id="GO:0102943">
    <property type="term" value="F:trans-2,3-dihydro-3-hydroxy-anthranilate isomerase activity"/>
    <property type="evidence" value="ECO:0007669"/>
    <property type="project" value="UniProtKB-EC"/>
</dbReference>
<protein>
    <submittedName>
        <fullName evidence="3">Hypotheticals protein</fullName>
        <ecNumber evidence="3">5.3.3.17</ecNumber>
    </submittedName>
</protein>
<dbReference type="Proteomes" id="UP000076825">
    <property type="component" value="Chromosome 1"/>
</dbReference>